<dbReference type="PANTHER" id="PTHR11278">
    <property type="entry name" value="40S RIBOSOMAL PROTEIN S7"/>
    <property type="match status" value="1"/>
</dbReference>
<dbReference type="GO" id="GO:0032040">
    <property type="term" value="C:small-subunit processome"/>
    <property type="evidence" value="ECO:0007669"/>
    <property type="project" value="TreeGrafter"/>
</dbReference>
<dbReference type="GO" id="GO:0030686">
    <property type="term" value="C:90S preribosome"/>
    <property type="evidence" value="ECO:0007669"/>
    <property type="project" value="TreeGrafter"/>
</dbReference>
<reference evidence="6" key="1">
    <citation type="submission" date="2022-11" db="EMBL/GenBank/DDBJ databases">
        <authorList>
            <person name="Morgan W.R."/>
            <person name="Tartar A."/>
        </authorList>
    </citation>
    <scope>NUCLEOTIDE SEQUENCE</scope>
    <source>
        <strain evidence="6">ARSEF 373</strain>
    </source>
</reference>
<comment type="caution">
    <text evidence="6">The sequence shown here is derived from an EMBL/GenBank/DDBJ whole genome shotgun (WGS) entry which is preliminary data.</text>
</comment>
<evidence type="ECO:0000313" key="6">
    <source>
        <dbReference type="EMBL" id="DBA01623.1"/>
    </source>
</evidence>
<evidence type="ECO:0000256" key="3">
    <source>
        <dbReference type="ARBA" id="ARBA00023274"/>
    </source>
</evidence>
<dbReference type="PROSITE" id="PS00948">
    <property type="entry name" value="RIBOSOMAL_S7E"/>
    <property type="match status" value="1"/>
</dbReference>
<dbReference type="Pfam" id="PF01251">
    <property type="entry name" value="Ribosomal_S7e"/>
    <property type="match status" value="1"/>
</dbReference>
<gene>
    <name evidence="6" type="ORF">N0F65_011379</name>
</gene>
<reference evidence="6" key="2">
    <citation type="journal article" date="2023" name="Microbiol Resour">
        <title>Decontamination and Annotation of the Draft Genome Sequence of the Oomycete Lagenidium giganteum ARSEF 373.</title>
        <authorList>
            <person name="Morgan W.R."/>
            <person name="Tartar A."/>
        </authorList>
    </citation>
    <scope>NUCLEOTIDE SEQUENCE</scope>
    <source>
        <strain evidence="6">ARSEF 373</strain>
    </source>
</reference>
<dbReference type="InterPro" id="IPR000554">
    <property type="entry name" value="Ribosomal_eS7"/>
</dbReference>
<name>A0AAV2Z8L6_9STRA</name>
<keyword evidence="2 4" id="KW-0689">Ribosomal protein</keyword>
<keyword evidence="3 4" id="KW-0687">Ribonucleoprotein</keyword>
<evidence type="ECO:0000313" key="7">
    <source>
        <dbReference type="Proteomes" id="UP001146120"/>
    </source>
</evidence>
<dbReference type="GO" id="GO:0022627">
    <property type="term" value="C:cytosolic small ribosomal subunit"/>
    <property type="evidence" value="ECO:0007669"/>
    <property type="project" value="TreeGrafter"/>
</dbReference>
<evidence type="ECO:0000256" key="4">
    <source>
        <dbReference type="RuleBase" id="RU364105"/>
    </source>
</evidence>
<dbReference type="InterPro" id="IPR047861">
    <property type="entry name" value="Ribosomal_eS7_CS"/>
</dbReference>
<feature type="region of interest" description="Disordered" evidence="5">
    <location>
        <begin position="1"/>
        <end position="24"/>
    </location>
</feature>
<dbReference type="GO" id="GO:0042274">
    <property type="term" value="P:ribosomal small subunit biogenesis"/>
    <property type="evidence" value="ECO:0007669"/>
    <property type="project" value="TreeGrafter"/>
</dbReference>
<protein>
    <recommendedName>
        <fullName evidence="4">40S ribosomal protein S7</fullName>
    </recommendedName>
</protein>
<dbReference type="Proteomes" id="UP001146120">
    <property type="component" value="Unassembled WGS sequence"/>
</dbReference>
<proteinExistence type="inferred from homology"/>
<dbReference type="GO" id="GO:0006364">
    <property type="term" value="P:rRNA processing"/>
    <property type="evidence" value="ECO:0007669"/>
    <property type="project" value="TreeGrafter"/>
</dbReference>
<dbReference type="AlphaFoldDB" id="A0AAV2Z8L6"/>
<sequence length="227" mass="25545">SDPPSDLAGGGWLGPPQTAPAWNHSEFCSRNDKMFTGRSKIVKPEGQTPDEFEQQVAQELFNLEMSSSELKNDLKDLYISAAKQVDVASGRKAIVIFVPYRLAKSFNKIQARLVRELEKKFSGRHVVIIAQRTILGKGFARSHKTSGPRPRSRTLTAVQEAILDDIVYPTEIVGKRTRVRLDGTKLLKVFLDPKDQVNVETKLDTFATVYKKLTNKDVVFEFPVQQE</sequence>
<dbReference type="GO" id="GO:0006412">
    <property type="term" value="P:translation"/>
    <property type="evidence" value="ECO:0007669"/>
    <property type="project" value="InterPro"/>
</dbReference>
<organism evidence="6 7">
    <name type="scientific">Lagenidium giganteum</name>
    <dbReference type="NCBI Taxonomy" id="4803"/>
    <lineage>
        <taxon>Eukaryota</taxon>
        <taxon>Sar</taxon>
        <taxon>Stramenopiles</taxon>
        <taxon>Oomycota</taxon>
        <taxon>Peronosporomycetes</taxon>
        <taxon>Pythiales</taxon>
        <taxon>Pythiaceae</taxon>
    </lineage>
</organism>
<evidence type="ECO:0000256" key="2">
    <source>
        <dbReference type="ARBA" id="ARBA00022980"/>
    </source>
</evidence>
<evidence type="ECO:0000256" key="5">
    <source>
        <dbReference type="SAM" id="MobiDB-lite"/>
    </source>
</evidence>
<evidence type="ECO:0000256" key="1">
    <source>
        <dbReference type="ARBA" id="ARBA00007820"/>
    </source>
</evidence>
<keyword evidence="7" id="KW-1185">Reference proteome</keyword>
<comment type="similarity">
    <text evidence="1 4">Belongs to the eukaryotic ribosomal protein eS7 family.</text>
</comment>
<dbReference type="EMBL" id="DAKRPA010000044">
    <property type="protein sequence ID" value="DBA01623.1"/>
    <property type="molecule type" value="Genomic_DNA"/>
</dbReference>
<dbReference type="GO" id="GO:0003735">
    <property type="term" value="F:structural constituent of ribosome"/>
    <property type="evidence" value="ECO:0007669"/>
    <property type="project" value="InterPro"/>
</dbReference>
<accession>A0AAV2Z8L6</accession>
<feature type="non-terminal residue" evidence="6">
    <location>
        <position position="1"/>
    </location>
</feature>
<dbReference type="PANTHER" id="PTHR11278:SF0">
    <property type="entry name" value="SMALL RIBOSOMAL SUBUNIT PROTEIN ES7"/>
    <property type="match status" value="1"/>
</dbReference>